<keyword evidence="3" id="KW-1185">Reference proteome</keyword>
<evidence type="ECO:0000313" key="3">
    <source>
        <dbReference type="Proteomes" id="UP000078200"/>
    </source>
</evidence>
<dbReference type="SUPFAM" id="SSF51430">
    <property type="entry name" value="NAD(P)-linked oxidoreductase"/>
    <property type="match status" value="1"/>
</dbReference>
<protein>
    <submittedName>
        <fullName evidence="2">Aldo_ket_red domain-containing protein</fullName>
    </submittedName>
</protein>
<dbReference type="Gene3D" id="3.20.20.100">
    <property type="entry name" value="NADP-dependent oxidoreductase domain"/>
    <property type="match status" value="1"/>
</dbReference>
<dbReference type="PANTHER" id="PTHR42686">
    <property type="entry name" value="GH17980P-RELATED"/>
    <property type="match status" value="1"/>
</dbReference>
<dbReference type="CDD" id="cd19163">
    <property type="entry name" value="AKR_galDH"/>
    <property type="match status" value="1"/>
</dbReference>
<dbReference type="InterPro" id="IPR044479">
    <property type="entry name" value="LGALDH-like"/>
</dbReference>
<sequence length="348" mass="39006">MSCTSAVATFTEGFHAEDSCNCMQYSTLGKTGLEVSKISFGAAVFSSIYGEFEAKEAEATLVQALKSGVNYIDTAPWYGQGQSEECLGQILKDVPRSAYYIATKVGRYCTDYKNMFDFSAKRTRESVERSLELLGLEYVDVIQIHDIEFANDVGVVLNECLPELENLIKEEKARFIGVTGYSLNHLKECILRAPGKFDVVLSYARYTLMDNSLESYVKFYQNENLGIVCASGHAMGLLTNCGPQAWHPASDEQKQLCRKAAKICEEAGIELGKLAMYHFLQLSGATTFLTGMKTRHALDMNLNAFYCGLSLKEQEVLQLLKDTMFTKSFNWEGVELERYWSAMENLQN</sequence>
<dbReference type="InterPro" id="IPR020471">
    <property type="entry name" value="AKR"/>
</dbReference>
<organism evidence="2 3">
    <name type="scientific">Glossina austeni</name>
    <name type="common">Savannah tsetse fly</name>
    <dbReference type="NCBI Taxonomy" id="7395"/>
    <lineage>
        <taxon>Eukaryota</taxon>
        <taxon>Metazoa</taxon>
        <taxon>Ecdysozoa</taxon>
        <taxon>Arthropoda</taxon>
        <taxon>Hexapoda</taxon>
        <taxon>Insecta</taxon>
        <taxon>Pterygota</taxon>
        <taxon>Neoptera</taxon>
        <taxon>Endopterygota</taxon>
        <taxon>Diptera</taxon>
        <taxon>Brachycera</taxon>
        <taxon>Muscomorpha</taxon>
        <taxon>Hippoboscoidea</taxon>
        <taxon>Glossinidae</taxon>
        <taxon>Glossina</taxon>
    </lineage>
</organism>
<dbReference type="InterPro" id="IPR023210">
    <property type="entry name" value="NADP_OxRdtase_dom"/>
</dbReference>
<dbReference type="AlphaFoldDB" id="A0A1A9VL22"/>
<dbReference type="Pfam" id="PF00248">
    <property type="entry name" value="Aldo_ket_red"/>
    <property type="match status" value="1"/>
</dbReference>
<evidence type="ECO:0000259" key="1">
    <source>
        <dbReference type="Pfam" id="PF00248"/>
    </source>
</evidence>
<proteinExistence type="predicted"/>
<dbReference type="GO" id="GO:0010349">
    <property type="term" value="F:L-galactose dehydrogenase activity"/>
    <property type="evidence" value="ECO:0007669"/>
    <property type="project" value="InterPro"/>
</dbReference>
<reference evidence="2" key="1">
    <citation type="submission" date="2020-05" db="UniProtKB">
        <authorList>
            <consortium name="EnsemblMetazoa"/>
        </authorList>
    </citation>
    <scope>IDENTIFICATION</scope>
    <source>
        <strain evidence="2">TTRI</strain>
    </source>
</reference>
<dbReference type="VEuPathDB" id="VectorBase:GAUT040235"/>
<evidence type="ECO:0000313" key="2">
    <source>
        <dbReference type="EnsemblMetazoa" id="GAUT040235-PA"/>
    </source>
</evidence>
<dbReference type="FunFam" id="3.20.20.100:FF:000011">
    <property type="entry name" value="Aldo/keto reductase"/>
    <property type="match status" value="1"/>
</dbReference>
<dbReference type="STRING" id="7395.A0A1A9VL22"/>
<accession>A0A1A9VL22</accession>
<dbReference type="PANTHER" id="PTHR42686:SF1">
    <property type="entry name" value="GH17980P-RELATED"/>
    <property type="match status" value="1"/>
</dbReference>
<name>A0A1A9VL22_GLOAU</name>
<dbReference type="GO" id="GO:0005829">
    <property type="term" value="C:cytosol"/>
    <property type="evidence" value="ECO:0007669"/>
    <property type="project" value="TreeGrafter"/>
</dbReference>
<feature type="domain" description="NADP-dependent oxidoreductase" evidence="1">
    <location>
        <begin position="37"/>
        <end position="310"/>
    </location>
</feature>
<dbReference type="Proteomes" id="UP000078200">
    <property type="component" value="Unassembled WGS sequence"/>
</dbReference>
<dbReference type="InterPro" id="IPR036812">
    <property type="entry name" value="NAD(P)_OxRdtase_dom_sf"/>
</dbReference>
<dbReference type="EnsemblMetazoa" id="GAUT040235-RA">
    <property type="protein sequence ID" value="GAUT040235-PA"/>
    <property type="gene ID" value="GAUT040235"/>
</dbReference>